<evidence type="ECO:0000256" key="1">
    <source>
        <dbReference type="SAM" id="Phobius"/>
    </source>
</evidence>
<keyword evidence="1" id="KW-1133">Transmembrane helix</keyword>
<accession>A0ABX7GZ41</accession>
<dbReference type="EMBL" id="CP064030">
    <property type="protein sequence ID" value="QRN55203.1"/>
    <property type="molecule type" value="Genomic_DNA"/>
</dbReference>
<reference evidence="2 3" key="1">
    <citation type="submission" date="2020-10" db="EMBL/GenBank/DDBJ databases">
        <title>Phylogeny of dyella-like bacteria.</title>
        <authorList>
            <person name="Fu J."/>
        </authorList>
    </citation>
    <scope>NUCLEOTIDE SEQUENCE [LARGE SCALE GENOMIC DNA]</scope>
    <source>
        <strain evidence="2 3">DHOB09</strain>
    </source>
</reference>
<evidence type="ECO:0000313" key="3">
    <source>
        <dbReference type="Proteomes" id="UP000663181"/>
    </source>
</evidence>
<dbReference type="RefSeq" id="WP_188798772.1">
    <property type="nucleotide sequence ID" value="NZ_BMIZ01000001.1"/>
</dbReference>
<sequence>MVMVCALLLSFLGAATIYLTHRQQRLLRRPLALGYNVIGVMAILASLWCWCIASGAAAGIAGTATTLMLAWVALPYMAWWRRRHAAIVRTEQP</sequence>
<proteinExistence type="predicted"/>
<name>A0ABX7GZ41_9GAMM</name>
<dbReference type="Proteomes" id="UP000663181">
    <property type="component" value="Chromosome"/>
</dbReference>
<evidence type="ECO:0000313" key="2">
    <source>
        <dbReference type="EMBL" id="QRN55203.1"/>
    </source>
</evidence>
<protein>
    <submittedName>
        <fullName evidence="2">Uncharacterized protein</fullName>
    </submittedName>
</protein>
<feature type="transmembrane region" description="Helical" evidence="1">
    <location>
        <begin position="60"/>
        <end position="79"/>
    </location>
</feature>
<organism evidence="2 3">
    <name type="scientific">Dyella caseinilytica</name>
    <dbReference type="NCBI Taxonomy" id="1849581"/>
    <lineage>
        <taxon>Bacteria</taxon>
        <taxon>Pseudomonadati</taxon>
        <taxon>Pseudomonadota</taxon>
        <taxon>Gammaproteobacteria</taxon>
        <taxon>Lysobacterales</taxon>
        <taxon>Rhodanobacteraceae</taxon>
        <taxon>Dyella</taxon>
    </lineage>
</organism>
<gene>
    <name evidence="2" type="ORF">ISN74_07700</name>
</gene>
<feature type="transmembrane region" description="Helical" evidence="1">
    <location>
        <begin position="32"/>
        <end position="53"/>
    </location>
</feature>
<keyword evidence="1" id="KW-0812">Transmembrane</keyword>
<keyword evidence="1" id="KW-0472">Membrane</keyword>
<keyword evidence="3" id="KW-1185">Reference proteome</keyword>